<dbReference type="GO" id="GO:0006637">
    <property type="term" value="P:acyl-CoA metabolic process"/>
    <property type="evidence" value="ECO:0007669"/>
    <property type="project" value="TreeGrafter"/>
</dbReference>
<dbReference type="Pfam" id="PF13193">
    <property type="entry name" value="AMP-binding_C"/>
    <property type="match status" value="1"/>
</dbReference>
<dbReference type="Pfam" id="PF00501">
    <property type="entry name" value="AMP-binding"/>
    <property type="match status" value="1"/>
</dbReference>
<dbReference type="CDD" id="cd05972">
    <property type="entry name" value="MACS_like"/>
    <property type="match status" value="1"/>
</dbReference>
<evidence type="ECO:0000256" key="2">
    <source>
        <dbReference type="ARBA" id="ARBA00022598"/>
    </source>
</evidence>
<dbReference type="Gene3D" id="3.40.50.12780">
    <property type="entry name" value="N-terminal domain of ligase-like"/>
    <property type="match status" value="1"/>
</dbReference>
<evidence type="ECO:0000259" key="6">
    <source>
        <dbReference type="Pfam" id="PF13193"/>
    </source>
</evidence>
<dbReference type="InterPro" id="IPR025110">
    <property type="entry name" value="AMP-bd_C"/>
</dbReference>
<dbReference type="GO" id="GO:0016405">
    <property type="term" value="F:CoA-ligase activity"/>
    <property type="evidence" value="ECO:0007669"/>
    <property type="project" value="UniProtKB-ARBA"/>
</dbReference>
<dbReference type="InterPro" id="IPR000873">
    <property type="entry name" value="AMP-dep_synth/lig_dom"/>
</dbReference>
<dbReference type="InterPro" id="IPR045851">
    <property type="entry name" value="AMP-bd_C_sf"/>
</dbReference>
<dbReference type="RefSeq" id="WP_142505220.1">
    <property type="nucleotide sequence ID" value="NZ_FXTI01000004.1"/>
</dbReference>
<evidence type="ECO:0000259" key="5">
    <source>
        <dbReference type="Pfam" id="PF00501"/>
    </source>
</evidence>
<keyword evidence="4" id="KW-0067">ATP-binding</keyword>
<comment type="similarity">
    <text evidence="1">Belongs to the ATP-dependent AMP-binding enzyme family.</text>
</comment>
<proteinExistence type="inferred from homology"/>
<dbReference type="Gene3D" id="3.30.300.30">
    <property type="match status" value="1"/>
</dbReference>
<evidence type="ECO:0000313" key="7">
    <source>
        <dbReference type="EMBL" id="SMO62272.1"/>
    </source>
</evidence>
<dbReference type="GO" id="GO:0004321">
    <property type="term" value="F:fatty-acyl-CoA synthase activity"/>
    <property type="evidence" value="ECO:0007669"/>
    <property type="project" value="TreeGrafter"/>
</dbReference>
<feature type="domain" description="AMP-binding enzyme C-terminal" evidence="6">
    <location>
        <begin position="428"/>
        <end position="506"/>
    </location>
</feature>
<evidence type="ECO:0000256" key="3">
    <source>
        <dbReference type="ARBA" id="ARBA00022741"/>
    </source>
</evidence>
<dbReference type="PANTHER" id="PTHR43605:SF10">
    <property type="entry name" value="ACYL-COA SYNTHETASE MEDIUM CHAIN FAMILY MEMBER 3"/>
    <property type="match status" value="1"/>
</dbReference>
<keyword evidence="3" id="KW-0547">Nucleotide-binding</keyword>
<dbReference type="GO" id="GO:0015645">
    <property type="term" value="F:fatty acid ligase activity"/>
    <property type="evidence" value="ECO:0007669"/>
    <property type="project" value="TreeGrafter"/>
</dbReference>
<dbReference type="InterPro" id="IPR051087">
    <property type="entry name" value="Mitochondrial_ACSM"/>
</dbReference>
<keyword evidence="8" id="KW-1185">Reference proteome</keyword>
<name>A0A521CS63_9BACL</name>
<dbReference type="PANTHER" id="PTHR43605">
    <property type="entry name" value="ACYL-COENZYME A SYNTHETASE"/>
    <property type="match status" value="1"/>
</dbReference>
<dbReference type="GO" id="GO:0006633">
    <property type="term" value="P:fatty acid biosynthetic process"/>
    <property type="evidence" value="ECO:0007669"/>
    <property type="project" value="TreeGrafter"/>
</dbReference>
<dbReference type="SUPFAM" id="SSF56801">
    <property type="entry name" value="Acetyl-CoA synthetase-like"/>
    <property type="match status" value="1"/>
</dbReference>
<sequence>MEIPEYYNMSQDVDRHATNPRKVAVRWENDQGEQREVTYRELKTASDRMAQGFLQKGLRKGDRIMILLPRIPEAYIVYLAALKAGLIVLPGSEMLQPGDITYRIQHAEVKAVVFDGSLQDRVEKAVLDCSSLQWGWIHGQKTERWESLSRLGEKAEKIALPQTRSDDIAFISYTSGTTGGPKGVIHHHSWAIPHQKVAAREWMDIQTEDTVWATAGPGWAKWVWSPFISTLGSGATSLVFHGRFNARRYLEIMETYHVNVLCCTPTEYRLMAKVENLEDYKLYSLRSAVSAGEPLNREVIDTFRKYFGVTVRDGYGQTENTLLVGTMKDMKVKPGSMGKPTPGNRVILVDPEGHPVPEGVVGDIAVHRDSPALFKGYYRDETRTANTFRGEWYITGDQARRDEDGYFFFEGRADDIIISSGYTIGPFEVEDALVKHPSVQECAVVASPDPIRGEVVKAFVVLKDGKTGSKDLVKELQEHVKNETAPYKYPRKLEFVQTLPKTMSGKIRRVELRQQELKQKKGNP</sequence>
<feature type="domain" description="AMP-dependent synthetase/ligase" evidence="5">
    <location>
        <begin position="17"/>
        <end position="378"/>
    </location>
</feature>
<dbReference type="OrthoDB" id="9778383at2"/>
<evidence type="ECO:0000256" key="1">
    <source>
        <dbReference type="ARBA" id="ARBA00006432"/>
    </source>
</evidence>
<dbReference type="Proteomes" id="UP000315636">
    <property type="component" value="Unassembled WGS sequence"/>
</dbReference>
<keyword evidence="2" id="KW-0436">Ligase</keyword>
<reference evidence="7 8" key="1">
    <citation type="submission" date="2017-05" db="EMBL/GenBank/DDBJ databases">
        <authorList>
            <person name="Varghese N."/>
            <person name="Submissions S."/>
        </authorList>
    </citation>
    <scope>NUCLEOTIDE SEQUENCE [LARGE SCALE GENOMIC DNA]</scope>
    <source>
        <strain evidence="7 8">DSM 45474</strain>
    </source>
</reference>
<dbReference type="PROSITE" id="PS00455">
    <property type="entry name" value="AMP_BINDING"/>
    <property type="match status" value="1"/>
</dbReference>
<dbReference type="AlphaFoldDB" id="A0A521CS63"/>
<protein>
    <submittedName>
        <fullName evidence="7">Acetyl-CoA synthetase</fullName>
    </submittedName>
</protein>
<organism evidence="7 8">
    <name type="scientific">Melghirimyces algeriensis</name>
    <dbReference type="NCBI Taxonomy" id="910412"/>
    <lineage>
        <taxon>Bacteria</taxon>
        <taxon>Bacillati</taxon>
        <taxon>Bacillota</taxon>
        <taxon>Bacilli</taxon>
        <taxon>Bacillales</taxon>
        <taxon>Thermoactinomycetaceae</taxon>
        <taxon>Melghirimyces</taxon>
    </lineage>
</organism>
<evidence type="ECO:0000313" key="8">
    <source>
        <dbReference type="Proteomes" id="UP000315636"/>
    </source>
</evidence>
<dbReference type="FunFam" id="3.30.300.30:FF:000005">
    <property type="entry name" value="Acyl-coenzyme A synthetase ACSM5, mitochondrial"/>
    <property type="match status" value="1"/>
</dbReference>
<dbReference type="InterPro" id="IPR020845">
    <property type="entry name" value="AMP-binding_CS"/>
</dbReference>
<accession>A0A521CS63</accession>
<gene>
    <name evidence="7" type="ORF">SAMN06264849_104151</name>
</gene>
<dbReference type="EMBL" id="FXTI01000004">
    <property type="protein sequence ID" value="SMO62272.1"/>
    <property type="molecule type" value="Genomic_DNA"/>
</dbReference>
<dbReference type="GO" id="GO:0005524">
    <property type="term" value="F:ATP binding"/>
    <property type="evidence" value="ECO:0007669"/>
    <property type="project" value="UniProtKB-KW"/>
</dbReference>
<dbReference type="InterPro" id="IPR042099">
    <property type="entry name" value="ANL_N_sf"/>
</dbReference>
<evidence type="ECO:0000256" key="4">
    <source>
        <dbReference type="ARBA" id="ARBA00022840"/>
    </source>
</evidence>